<gene>
    <name evidence="3" type="ORF">GCM10011517_32570</name>
</gene>
<proteinExistence type="inferred from homology"/>
<keyword evidence="4" id="KW-1185">Reference proteome</keyword>
<comment type="caution">
    <text evidence="3">The sequence shown here is derived from an EMBL/GenBank/DDBJ whole genome shotgun (WGS) entry which is preliminary data.</text>
</comment>
<dbReference type="PANTHER" id="PTHR42928:SF5">
    <property type="entry name" value="BLR1237 PROTEIN"/>
    <property type="match status" value="1"/>
</dbReference>
<dbReference type="Proteomes" id="UP000606730">
    <property type="component" value="Unassembled WGS sequence"/>
</dbReference>
<sequence length="362" mass="38984">MTISKFTRRAIVGMIAAAGIAAPAAAEIDYTGKTIEWVIPFSEGGGSAKWANFYAPLLSEALPGNPTIVVKFMPGAGSTKGANWFQNQEYKDGTTVFSSSGSTQFPYLLGDPRVRYEYADWHPVLASGTGGVAYLNPEDGAKFDGSANNLKDTDFIYGSQGATRLDLVPLLAWEMLGMNVEPVFGVKGRSDGRLMFERGEANIDYQTSSAYLGASVGLVEAGTAVPMMTWGALDDDGNIVRDPTFPDIPSFKEVCEATDGCETSGESWEAWKAFFIAGFPAQKLLFLPKGAPQEAIDTWVTALEEVKARPDFAEISAKRLGIYPQMTGETAQLALDSATKVPDDAKAFVVNWLKEAYGVELK</sequence>
<dbReference type="PANTHER" id="PTHR42928">
    <property type="entry name" value="TRICARBOXYLATE-BINDING PROTEIN"/>
    <property type="match status" value="1"/>
</dbReference>
<dbReference type="EMBL" id="BMKN01000003">
    <property type="protein sequence ID" value="GGE62359.1"/>
    <property type="molecule type" value="Genomic_DNA"/>
</dbReference>
<evidence type="ECO:0008006" key="5">
    <source>
        <dbReference type="Google" id="ProtNLM"/>
    </source>
</evidence>
<accession>A0A917AMT3</accession>
<evidence type="ECO:0000256" key="1">
    <source>
        <dbReference type="ARBA" id="ARBA00006987"/>
    </source>
</evidence>
<dbReference type="RefSeq" id="WP_188720559.1">
    <property type="nucleotide sequence ID" value="NZ_BMKN01000003.1"/>
</dbReference>
<protein>
    <recommendedName>
        <fullName evidence="5">Tricarboxylate transporter</fullName>
    </recommendedName>
</protein>
<feature type="signal peptide" evidence="2">
    <location>
        <begin position="1"/>
        <end position="26"/>
    </location>
</feature>
<dbReference type="InterPro" id="IPR005064">
    <property type="entry name" value="BUG"/>
</dbReference>
<keyword evidence="2" id="KW-0732">Signal</keyword>
<evidence type="ECO:0000313" key="4">
    <source>
        <dbReference type="Proteomes" id="UP000606730"/>
    </source>
</evidence>
<evidence type="ECO:0000313" key="3">
    <source>
        <dbReference type="EMBL" id="GGE62359.1"/>
    </source>
</evidence>
<dbReference type="Gene3D" id="3.40.190.10">
    <property type="entry name" value="Periplasmic binding protein-like II"/>
    <property type="match status" value="1"/>
</dbReference>
<comment type="similarity">
    <text evidence="1">Belongs to the UPF0065 (bug) family.</text>
</comment>
<feature type="chain" id="PRO_5037495881" description="Tricarboxylate transporter" evidence="2">
    <location>
        <begin position="27"/>
        <end position="362"/>
    </location>
</feature>
<reference evidence="3" key="1">
    <citation type="journal article" date="2014" name="Int. J. Syst. Evol. Microbiol.">
        <title>Complete genome sequence of Corynebacterium casei LMG S-19264T (=DSM 44701T), isolated from a smear-ripened cheese.</title>
        <authorList>
            <consortium name="US DOE Joint Genome Institute (JGI-PGF)"/>
            <person name="Walter F."/>
            <person name="Albersmeier A."/>
            <person name="Kalinowski J."/>
            <person name="Ruckert C."/>
        </authorList>
    </citation>
    <scope>NUCLEOTIDE SEQUENCE</scope>
    <source>
        <strain evidence="3">CGMCC 1.16012</strain>
    </source>
</reference>
<evidence type="ECO:0000256" key="2">
    <source>
        <dbReference type="SAM" id="SignalP"/>
    </source>
</evidence>
<name>A0A917AMT3_9RHOB</name>
<dbReference type="InterPro" id="IPR042100">
    <property type="entry name" value="Bug_dom1"/>
</dbReference>
<dbReference type="AlphaFoldDB" id="A0A917AMT3"/>
<reference evidence="3" key="2">
    <citation type="submission" date="2020-09" db="EMBL/GenBank/DDBJ databases">
        <authorList>
            <person name="Sun Q."/>
            <person name="Zhou Y."/>
        </authorList>
    </citation>
    <scope>NUCLEOTIDE SEQUENCE</scope>
    <source>
        <strain evidence="3">CGMCC 1.16012</strain>
    </source>
</reference>
<dbReference type="Gene3D" id="3.40.190.150">
    <property type="entry name" value="Bordetella uptake gene, domain 1"/>
    <property type="match status" value="1"/>
</dbReference>
<organism evidence="3 4">
    <name type="scientific">Actibacterium pelagium</name>
    <dbReference type="NCBI Taxonomy" id="2029103"/>
    <lineage>
        <taxon>Bacteria</taxon>
        <taxon>Pseudomonadati</taxon>
        <taxon>Pseudomonadota</taxon>
        <taxon>Alphaproteobacteria</taxon>
        <taxon>Rhodobacterales</taxon>
        <taxon>Roseobacteraceae</taxon>
        <taxon>Actibacterium</taxon>
    </lineage>
</organism>